<dbReference type="Gene3D" id="2.30.110.10">
    <property type="entry name" value="Electron Transport, Fmn-binding Protein, Chain A"/>
    <property type="match status" value="1"/>
</dbReference>
<dbReference type="InterPro" id="IPR012349">
    <property type="entry name" value="Split_barrel_FMN-bd"/>
</dbReference>
<evidence type="ECO:0000313" key="2">
    <source>
        <dbReference type="Proteomes" id="UP000316096"/>
    </source>
</evidence>
<comment type="caution">
    <text evidence="1">The sequence shown here is derived from an EMBL/GenBank/DDBJ whole genome shotgun (WGS) entry which is preliminary data.</text>
</comment>
<dbReference type="RefSeq" id="WP_141962851.1">
    <property type="nucleotide sequence ID" value="NZ_VFOZ01000002.1"/>
</dbReference>
<keyword evidence="2" id="KW-1185">Reference proteome</keyword>
<protein>
    <recommendedName>
        <fullName evidence="3">Pyridoxamine 5'-phosphate oxidase</fullName>
    </recommendedName>
</protein>
<accession>A0A543C1H1</accession>
<organism evidence="1 2">
    <name type="scientific">Actinoallomurus bryophytorum</name>
    <dbReference type="NCBI Taxonomy" id="1490222"/>
    <lineage>
        <taxon>Bacteria</taxon>
        <taxon>Bacillati</taxon>
        <taxon>Actinomycetota</taxon>
        <taxon>Actinomycetes</taxon>
        <taxon>Streptosporangiales</taxon>
        <taxon>Thermomonosporaceae</taxon>
        <taxon>Actinoallomurus</taxon>
    </lineage>
</organism>
<dbReference type="AlphaFoldDB" id="A0A543C1H1"/>
<evidence type="ECO:0000313" key="1">
    <source>
        <dbReference type="EMBL" id="TQL90886.1"/>
    </source>
</evidence>
<dbReference type="OrthoDB" id="3475219at2"/>
<proteinExistence type="predicted"/>
<sequence length="157" mass="16897">MDEPQDRLPAELVRALGDDALGPPDQPAFLLVTTDEDGGPRISMLSVGELLVHDERTLRVALWPGTRTAGNLGRGGTALLAAVSPGSVTYVWTRPARLIVPEDAGLECFELTATVARADAHAGMPVTSGITFRAEDQEQAVASWRRQRDLLADARRE</sequence>
<evidence type="ECO:0008006" key="3">
    <source>
        <dbReference type="Google" id="ProtNLM"/>
    </source>
</evidence>
<reference evidence="1 2" key="1">
    <citation type="submission" date="2019-06" db="EMBL/GenBank/DDBJ databases">
        <title>Sequencing the genomes of 1000 actinobacteria strains.</title>
        <authorList>
            <person name="Klenk H.-P."/>
        </authorList>
    </citation>
    <scope>NUCLEOTIDE SEQUENCE [LARGE SCALE GENOMIC DNA]</scope>
    <source>
        <strain evidence="1 2">DSM 102200</strain>
    </source>
</reference>
<dbReference type="Proteomes" id="UP000316096">
    <property type="component" value="Unassembled WGS sequence"/>
</dbReference>
<dbReference type="SUPFAM" id="SSF50475">
    <property type="entry name" value="FMN-binding split barrel"/>
    <property type="match status" value="1"/>
</dbReference>
<name>A0A543C1H1_9ACTN</name>
<gene>
    <name evidence="1" type="ORF">FB559_8202</name>
</gene>
<dbReference type="EMBL" id="VFOZ01000002">
    <property type="protein sequence ID" value="TQL90886.1"/>
    <property type="molecule type" value="Genomic_DNA"/>
</dbReference>